<dbReference type="AlphaFoldDB" id="A0A2V4TC04"/>
<protein>
    <submittedName>
        <fullName evidence="2">Uncharacterized protein</fullName>
    </submittedName>
</protein>
<feature type="region of interest" description="Disordered" evidence="1">
    <location>
        <begin position="1"/>
        <end position="37"/>
    </location>
</feature>
<sequence length="37" mass="3724">MNRPSAAVARQAAGSLASGAAGTIRQQLGSQSHTKPF</sequence>
<evidence type="ECO:0000256" key="1">
    <source>
        <dbReference type="SAM" id="MobiDB-lite"/>
    </source>
</evidence>
<feature type="compositionally biased region" description="Polar residues" evidence="1">
    <location>
        <begin position="24"/>
        <end position="37"/>
    </location>
</feature>
<accession>A0A2V4TC04</accession>
<feature type="compositionally biased region" description="Low complexity" evidence="1">
    <location>
        <begin position="12"/>
        <end position="22"/>
    </location>
</feature>
<evidence type="ECO:0000313" key="2">
    <source>
        <dbReference type="EMBL" id="PYE23109.1"/>
    </source>
</evidence>
<name>A0A2V4TC04_9BURK</name>
<dbReference type="Proteomes" id="UP000247772">
    <property type="component" value="Unassembled WGS sequence"/>
</dbReference>
<proteinExistence type="predicted"/>
<gene>
    <name evidence="2" type="ORF">C7410_1084</name>
</gene>
<reference evidence="2 3" key="1">
    <citation type="submission" date="2018-06" db="EMBL/GenBank/DDBJ databases">
        <title>Genomic Encyclopedia of Type Strains, Phase IV (KMG-V): Genome sequencing to study the core and pangenomes of soil and plant-associated prokaryotes.</title>
        <authorList>
            <person name="Whitman W."/>
        </authorList>
    </citation>
    <scope>NUCLEOTIDE SEQUENCE [LARGE SCALE GENOMIC DNA]</scope>
    <source>
        <strain evidence="2 3">SRCL-318</strain>
    </source>
</reference>
<evidence type="ECO:0000313" key="3">
    <source>
        <dbReference type="Proteomes" id="UP000247772"/>
    </source>
</evidence>
<organism evidence="2 3">
    <name type="scientific">Paraburkholderia silvatlantica</name>
    <dbReference type="NCBI Taxonomy" id="321895"/>
    <lineage>
        <taxon>Bacteria</taxon>
        <taxon>Pseudomonadati</taxon>
        <taxon>Pseudomonadota</taxon>
        <taxon>Betaproteobacteria</taxon>
        <taxon>Burkholderiales</taxon>
        <taxon>Burkholderiaceae</taxon>
        <taxon>Paraburkholderia</taxon>
    </lineage>
</organism>
<dbReference type="EMBL" id="QJSQ01000008">
    <property type="protein sequence ID" value="PYE23109.1"/>
    <property type="molecule type" value="Genomic_DNA"/>
</dbReference>
<comment type="caution">
    <text evidence="2">The sequence shown here is derived from an EMBL/GenBank/DDBJ whole genome shotgun (WGS) entry which is preliminary data.</text>
</comment>